<dbReference type="InterPro" id="IPR017871">
    <property type="entry name" value="ABC_transporter-like_CS"/>
</dbReference>
<dbReference type="SUPFAM" id="SSF52540">
    <property type="entry name" value="P-loop containing nucleoside triphosphate hydrolases"/>
    <property type="match status" value="2"/>
</dbReference>
<keyword evidence="11" id="KW-0378">Hydrolase</keyword>
<dbReference type="FunFam" id="3.40.50.300:FF:000127">
    <property type="entry name" value="Ribose import ATP-binding protein RbsA"/>
    <property type="match status" value="1"/>
</dbReference>
<dbReference type="PANTHER" id="PTHR43790:SF4">
    <property type="entry name" value="GUANOSINE IMPORT ATP-BINDING PROTEIN NUPO"/>
    <property type="match status" value="1"/>
</dbReference>
<evidence type="ECO:0000256" key="3">
    <source>
        <dbReference type="ARBA" id="ARBA00022448"/>
    </source>
</evidence>
<evidence type="ECO:0000256" key="6">
    <source>
        <dbReference type="ARBA" id="ARBA00022741"/>
    </source>
</evidence>
<dbReference type="InterPro" id="IPR050107">
    <property type="entry name" value="ABC_carbohydrate_import_ATPase"/>
</dbReference>
<gene>
    <name evidence="11" type="primary">mglA_50</name>
    <name evidence="11" type="ORF">SDC9_112098</name>
</gene>
<comment type="caution">
    <text evidence="11">The sequence shown here is derived from an EMBL/GenBank/DDBJ whole genome shotgun (WGS) entry which is preliminary data.</text>
</comment>
<dbReference type="Gene3D" id="3.40.50.300">
    <property type="entry name" value="P-loop containing nucleotide triphosphate hydrolases"/>
    <property type="match status" value="2"/>
</dbReference>
<keyword evidence="3" id="KW-0813">Transport</keyword>
<comment type="similarity">
    <text evidence="2">Belongs to the ABC transporter superfamily.</text>
</comment>
<dbReference type="GO" id="GO:0016887">
    <property type="term" value="F:ATP hydrolysis activity"/>
    <property type="evidence" value="ECO:0007669"/>
    <property type="project" value="InterPro"/>
</dbReference>
<comment type="subcellular location">
    <subcellularLocation>
        <location evidence="1">Cell membrane</location>
        <topology evidence="1">Peripheral membrane protein</topology>
    </subcellularLocation>
</comment>
<protein>
    <submittedName>
        <fullName evidence="11">Galactose/methyl galactoside import ATP-binding protein MglA</fullName>
        <ecNumber evidence="11">3.6.3.17</ecNumber>
    </submittedName>
</protein>
<organism evidence="11">
    <name type="scientific">bioreactor metagenome</name>
    <dbReference type="NCBI Taxonomy" id="1076179"/>
    <lineage>
        <taxon>unclassified sequences</taxon>
        <taxon>metagenomes</taxon>
        <taxon>ecological metagenomes</taxon>
    </lineage>
</organism>
<reference evidence="11" key="1">
    <citation type="submission" date="2019-08" db="EMBL/GenBank/DDBJ databases">
        <authorList>
            <person name="Kucharzyk K."/>
            <person name="Murdoch R.W."/>
            <person name="Higgins S."/>
            <person name="Loffler F."/>
        </authorList>
    </citation>
    <scope>NUCLEOTIDE SEQUENCE</scope>
</reference>
<dbReference type="GO" id="GO:0005524">
    <property type="term" value="F:ATP binding"/>
    <property type="evidence" value="ECO:0007669"/>
    <property type="project" value="UniProtKB-KW"/>
</dbReference>
<evidence type="ECO:0000256" key="2">
    <source>
        <dbReference type="ARBA" id="ARBA00005417"/>
    </source>
</evidence>
<dbReference type="EMBL" id="VSSQ01020391">
    <property type="protein sequence ID" value="MPM65205.1"/>
    <property type="molecule type" value="Genomic_DNA"/>
</dbReference>
<dbReference type="GO" id="GO:0005886">
    <property type="term" value="C:plasma membrane"/>
    <property type="evidence" value="ECO:0007669"/>
    <property type="project" value="UniProtKB-SubCell"/>
</dbReference>
<dbReference type="PROSITE" id="PS00211">
    <property type="entry name" value="ABC_TRANSPORTER_1"/>
    <property type="match status" value="1"/>
</dbReference>
<dbReference type="FunFam" id="3.40.50.300:FF:001390">
    <property type="entry name" value="ABC transporter, ATP-binding protein"/>
    <property type="match status" value="1"/>
</dbReference>
<dbReference type="EC" id="3.6.3.17" evidence="11"/>
<keyword evidence="6" id="KW-0547">Nucleotide-binding</keyword>
<keyword evidence="7 11" id="KW-0067">ATP-binding</keyword>
<evidence type="ECO:0000256" key="9">
    <source>
        <dbReference type="ARBA" id="ARBA00023136"/>
    </source>
</evidence>
<dbReference type="PROSITE" id="PS50893">
    <property type="entry name" value="ABC_TRANSPORTER_2"/>
    <property type="match status" value="2"/>
</dbReference>
<evidence type="ECO:0000259" key="10">
    <source>
        <dbReference type="PROSITE" id="PS50893"/>
    </source>
</evidence>
<evidence type="ECO:0000256" key="1">
    <source>
        <dbReference type="ARBA" id="ARBA00004202"/>
    </source>
</evidence>
<keyword evidence="5" id="KW-0677">Repeat</keyword>
<dbReference type="InterPro" id="IPR003439">
    <property type="entry name" value="ABC_transporter-like_ATP-bd"/>
</dbReference>
<evidence type="ECO:0000256" key="7">
    <source>
        <dbReference type="ARBA" id="ARBA00022840"/>
    </source>
</evidence>
<evidence type="ECO:0000256" key="5">
    <source>
        <dbReference type="ARBA" id="ARBA00022737"/>
    </source>
</evidence>
<dbReference type="CDD" id="cd03215">
    <property type="entry name" value="ABC_Carb_Monos_II"/>
    <property type="match status" value="1"/>
</dbReference>
<evidence type="ECO:0000256" key="4">
    <source>
        <dbReference type="ARBA" id="ARBA00022475"/>
    </source>
</evidence>
<keyword evidence="9" id="KW-0472">Membrane</keyword>
<dbReference type="InterPro" id="IPR027417">
    <property type="entry name" value="P-loop_NTPase"/>
</dbReference>
<name>A0A645BIJ3_9ZZZZ</name>
<dbReference type="SMART" id="SM00382">
    <property type="entry name" value="AAA"/>
    <property type="match status" value="2"/>
</dbReference>
<keyword evidence="8" id="KW-1278">Translocase</keyword>
<accession>A0A645BIJ3</accession>
<dbReference type="Pfam" id="PF00005">
    <property type="entry name" value="ABC_tran"/>
    <property type="match status" value="2"/>
</dbReference>
<dbReference type="AlphaFoldDB" id="A0A645BIJ3"/>
<proteinExistence type="inferred from homology"/>
<feature type="domain" description="ABC transporter" evidence="10">
    <location>
        <begin position="258"/>
        <end position="503"/>
    </location>
</feature>
<dbReference type="InterPro" id="IPR003593">
    <property type="entry name" value="AAA+_ATPase"/>
</dbReference>
<evidence type="ECO:0000256" key="8">
    <source>
        <dbReference type="ARBA" id="ARBA00022967"/>
    </source>
</evidence>
<feature type="domain" description="ABC transporter" evidence="10">
    <location>
        <begin position="5"/>
        <end position="241"/>
    </location>
</feature>
<dbReference type="PANTHER" id="PTHR43790">
    <property type="entry name" value="CARBOHYDRATE TRANSPORT ATP-BINDING PROTEIN MG119-RELATED"/>
    <property type="match status" value="1"/>
</dbReference>
<evidence type="ECO:0000313" key="11">
    <source>
        <dbReference type="EMBL" id="MPM65205.1"/>
    </source>
</evidence>
<keyword evidence="4" id="KW-1003">Cell membrane</keyword>
<sequence length="511" mass="56436">MDYAIEMLNITKDFPGIRANDNVTLQVERGTIHALLGENGAGKSTLMSILFGLYEPTEGIIKVNGKEVKISNPNVANDLGIGMVHQHFKLVHNFTVTENIILGIEPKTKIGTVDTKNTSKRIKELSEKYGLEVDPKQKIEDITVGMQQRVEILKMLYRNADILIFDEPTAVLTPQEIEELIQIMKNLAAEGKTIILITHKLKEIKAVADKCTVLRRGKFIAEVVVKDTSEKEMAEMMVGREVDFRIHKPAIEIGPKVLELQDICVKNNRGTRAVENFSLSVHAGEIVGIAGIDGNGQTELVEAITGLVSMQSGKIILNGKDVTGFSIKKKIDSGIGHVPEDRHKHGLILDFKLKENFIIHGYNSTDFSKNGILQFKKIDEYADKLINEFDVRSGQGKETITRSMSGGNQQKAIIAREIDRSPDLLIVVQPTRGLDVGAIEYIHGRIVNERNSGKAVLLVSFELDEVLGLSDRIAVMYNGGITGIVNAKDTDEKRLGLMMAGSKIEGVLDHE</sequence>
<dbReference type="CDD" id="cd03216">
    <property type="entry name" value="ABC_Carb_Monos_I"/>
    <property type="match status" value="1"/>
</dbReference>